<protein>
    <submittedName>
        <fullName evidence="1">Uncharacterized protein</fullName>
    </submittedName>
</protein>
<gene>
    <name evidence="1" type="ORF">SAMN04488589_1623</name>
</gene>
<reference evidence="1 2" key="1">
    <citation type="submission" date="2016-10" db="EMBL/GenBank/DDBJ databases">
        <authorList>
            <person name="Varghese N."/>
            <person name="Submissions S."/>
        </authorList>
    </citation>
    <scope>NUCLEOTIDE SEQUENCE [LARGE SCALE GENOMIC DNA]</scope>
    <source>
        <strain evidence="1 2">PL 12/M</strain>
    </source>
</reference>
<sequence length="55" mass="6646">MEWKLSRKTQQRFRHFRVWKDFEQIDAKPESYKCLASKKSTCAVGFLRPSISTMY</sequence>
<dbReference type="Proteomes" id="UP000199259">
    <property type="component" value="Unassembled WGS sequence"/>
</dbReference>
<evidence type="ECO:0000313" key="1">
    <source>
        <dbReference type="EMBL" id="SDF87739.1"/>
    </source>
</evidence>
<dbReference type="AlphaFoldDB" id="A0A7Z7B007"/>
<organism evidence="1 2">
    <name type="scientific">Methanolobus vulcani</name>
    <dbReference type="NCBI Taxonomy" id="38026"/>
    <lineage>
        <taxon>Archaea</taxon>
        <taxon>Methanobacteriati</taxon>
        <taxon>Methanobacteriota</taxon>
        <taxon>Stenosarchaea group</taxon>
        <taxon>Methanomicrobia</taxon>
        <taxon>Methanosarcinales</taxon>
        <taxon>Methanosarcinaceae</taxon>
        <taxon>Methanolobus</taxon>
    </lineage>
</organism>
<comment type="caution">
    <text evidence="1">The sequence shown here is derived from an EMBL/GenBank/DDBJ whole genome shotgun (WGS) entry which is preliminary data.</text>
</comment>
<dbReference type="EMBL" id="FNCA01000004">
    <property type="protein sequence ID" value="SDF87739.1"/>
    <property type="molecule type" value="Genomic_DNA"/>
</dbReference>
<keyword evidence="2" id="KW-1185">Reference proteome</keyword>
<evidence type="ECO:0000313" key="2">
    <source>
        <dbReference type="Proteomes" id="UP000199259"/>
    </source>
</evidence>
<proteinExistence type="predicted"/>
<accession>A0A7Z7B007</accession>
<name>A0A7Z7B007_9EURY</name>